<feature type="transmembrane region" description="Helical" evidence="4">
    <location>
        <begin position="167"/>
        <end position="187"/>
    </location>
</feature>
<sequence length="376" mass="41936">MQKTTHTLQDTAFNALLIHYKTASLRTSGLWLLFANLCFTLFLFGRHHFQLLLDPVSKVAIPATIFDKLSLIIIVFFIIALSLVRYIRGMLPAMALAFVTGLYWAVVFHVMVSNDTQQQLVFPLFCMLIFTALIALYPSTPILYSFTAPLWLSLFVHLVFLRTTIPILEVAAMIIASGLFESGRIMLNRWFVLSVRRECDNALLVSKLDDLAHNDPLTGVANRRQLDSQLEQLIAQTELQGGTLSLIMIDVDFFKKYNDHYGHQAGDSCLISIADCFKHVVRQPTDLVARYGGEEFVVLLPNAGTQDAEVVASRIKQSVEKAAIPHALSQVSQTVTVSQGIMQWAPGMTSLELLKRADSALYQAKHAGRNGYCVGE</sequence>
<dbReference type="Pfam" id="PF00990">
    <property type="entry name" value="GGDEF"/>
    <property type="match status" value="1"/>
</dbReference>
<dbReference type="Proteomes" id="UP000739284">
    <property type="component" value="Unassembled WGS sequence"/>
</dbReference>
<feature type="transmembrane region" description="Helical" evidence="4">
    <location>
        <begin position="118"/>
        <end position="137"/>
    </location>
</feature>
<evidence type="ECO:0000256" key="2">
    <source>
        <dbReference type="ARBA" id="ARBA00012528"/>
    </source>
</evidence>
<dbReference type="InterPro" id="IPR000160">
    <property type="entry name" value="GGDEF_dom"/>
</dbReference>
<feature type="transmembrane region" description="Helical" evidence="4">
    <location>
        <begin position="69"/>
        <end position="87"/>
    </location>
</feature>
<keyword evidence="4" id="KW-0472">Membrane</keyword>
<evidence type="ECO:0000256" key="1">
    <source>
        <dbReference type="ARBA" id="ARBA00004665"/>
    </source>
</evidence>
<reference evidence="6 7" key="1">
    <citation type="submission" date="2021-03" db="EMBL/GenBank/DDBJ databases">
        <title>Five novel Rahnella species.</title>
        <authorList>
            <person name="Brady C."/>
            <person name="Asselin J."/>
            <person name="Beer S."/>
            <person name="Bruberg M.B."/>
            <person name="Crampton B."/>
            <person name="Venter S."/>
            <person name="Arnold D."/>
            <person name="Denman S."/>
        </authorList>
    </citation>
    <scope>NUCLEOTIDE SEQUENCE [LARGE SCALE GENOMIC DNA]</scope>
    <source>
        <strain evidence="6 7">FRB 231</strain>
    </source>
</reference>
<dbReference type="SMART" id="SM00267">
    <property type="entry name" value="GGDEF"/>
    <property type="match status" value="1"/>
</dbReference>
<dbReference type="EMBL" id="JAFMOY010000118">
    <property type="protein sequence ID" value="MBU9844904.1"/>
    <property type="molecule type" value="Genomic_DNA"/>
</dbReference>
<protein>
    <recommendedName>
        <fullName evidence="2">diguanylate cyclase</fullName>
        <ecNumber evidence="2">2.7.7.65</ecNumber>
    </recommendedName>
</protein>
<evidence type="ECO:0000313" key="6">
    <source>
        <dbReference type="EMBL" id="MBU9844904.1"/>
    </source>
</evidence>
<evidence type="ECO:0000313" key="7">
    <source>
        <dbReference type="Proteomes" id="UP000739284"/>
    </source>
</evidence>
<feature type="transmembrane region" description="Helical" evidence="4">
    <location>
        <begin position="30"/>
        <end position="49"/>
    </location>
</feature>
<dbReference type="PANTHER" id="PTHR45138:SF9">
    <property type="entry name" value="DIGUANYLATE CYCLASE DGCM-RELATED"/>
    <property type="match status" value="1"/>
</dbReference>
<dbReference type="CDD" id="cd01949">
    <property type="entry name" value="GGDEF"/>
    <property type="match status" value="1"/>
</dbReference>
<evidence type="ECO:0000256" key="4">
    <source>
        <dbReference type="SAM" id="Phobius"/>
    </source>
</evidence>
<dbReference type="PANTHER" id="PTHR45138">
    <property type="entry name" value="REGULATORY COMPONENTS OF SENSORY TRANSDUCTION SYSTEM"/>
    <property type="match status" value="1"/>
</dbReference>
<keyword evidence="4" id="KW-1133">Transmembrane helix</keyword>
<proteinExistence type="predicted"/>
<accession>A0ABS6LD97</accession>
<feature type="domain" description="GGDEF" evidence="5">
    <location>
        <begin position="242"/>
        <end position="376"/>
    </location>
</feature>
<evidence type="ECO:0000259" key="5">
    <source>
        <dbReference type="PROSITE" id="PS50887"/>
    </source>
</evidence>
<feature type="transmembrane region" description="Helical" evidence="4">
    <location>
        <begin position="94"/>
        <end position="112"/>
    </location>
</feature>
<dbReference type="EC" id="2.7.7.65" evidence="2"/>
<dbReference type="NCBIfam" id="TIGR00254">
    <property type="entry name" value="GGDEF"/>
    <property type="match status" value="1"/>
</dbReference>
<evidence type="ECO:0000256" key="3">
    <source>
        <dbReference type="ARBA" id="ARBA00034247"/>
    </source>
</evidence>
<comment type="caution">
    <text evidence="6">The sequence shown here is derived from an EMBL/GenBank/DDBJ whole genome shotgun (WGS) entry which is preliminary data.</text>
</comment>
<comment type="catalytic activity">
    <reaction evidence="3">
        <text>2 GTP = 3',3'-c-di-GMP + 2 diphosphate</text>
        <dbReference type="Rhea" id="RHEA:24898"/>
        <dbReference type="ChEBI" id="CHEBI:33019"/>
        <dbReference type="ChEBI" id="CHEBI:37565"/>
        <dbReference type="ChEBI" id="CHEBI:58805"/>
        <dbReference type="EC" id="2.7.7.65"/>
    </reaction>
</comment>
<dbReference type="InterPro" id="IPR033444">
    <property type="entry name" value="MASE5"/>
</dbReference>
<dbReference type="Pfam" id="PF17178">
    <property type="entry name" value="MASE5"/>
    <property type="match status" value="1"/>
</dbReference>
<dbReference type="RefSeq" id="WP_217148704.1">
    <property type="nucleotide sequence ID" value="NZ_JAFMOY010000118.1"/>
</dbReference>
<name>A0ABS6LD97_9GAMM</name>
<dbReference type="PROSITE" id="PS50887">
    <property type="entry name" value="GGDEF"/>
    <property type="match status" value="1"/>
</dbReference>
<dbReference type="InterPro" id="IPR050469">
    <property type="entry name" value="Diguanylate_Cyclase"/>
</dbReference>
<keyword evidence="7" id="KW-1185">Reference proteome</keyword>
<keyword evidence="4" id="KW-0812">Transmembrane</keyword>
<comment type="pathway">
    <text evidence="1">Purine metabolism; 3',5'-cyclic di-GMP biosynthesis.</text>
</comment>
<gene>
    <name evidence="6" type="ORF">J1784_07755</name>
</gene>
<organism evidence="6 7">
    <name type="scientific">Rahnella ecdela</name>
    <dbReference type="NCBI Taxonomy" id="2816250"/>
    <lineage>
        <taxon>Bacteria</taxon>
        <taxon>Pseudomonadati</taxon>
        <taxon>Pseudomonadota</taxon>
        <taxon>Gammaproteobacteria</taxon>
        <taxon>Enterobacterales</taxon>
        <taxon>Yersiniaceae</taxon>
        <taxon>Rahnella</taxon>
    </lineage>
</organism>